<accession>A0A0L0BYX4</accession>
<reference evidence="9 10" key="1">
    <citation type="journal article" date="2015" name="Nat. Commun.">
        <title>Lucilia cuprina genome unlocks parasitic fly biology to underpin future interventions.</title>
        <authorList>
            <person name="Anstead C.A."/>
            <person name="Korhonen P.K."/>
            <person name="Young N.D."/>
            <person name="Hall R.S."/>
            <person name="Jex A.R."/>
            <person name="Murali S.C."/>
            <person name="Hughes D.S."/>
            <person name="Lee S.F."/>
            <person name="Perry T."/>
            <person name="Stroehlein A.J."/>
            <person name="Ansell B.R."/>
            <person name="Breugelmans B."/>
            <person name="Hofmann A."/>
            <person name="Qu J."/>
            <person name="Dugan S."/>
            <person name="Lee S.L."/>
            <person name="Chao H."/>
            <person name="Dinh H."/>
            <person name="Han Y."/>
            <person name="Doddapaneni H.V."/>
            <person name="Worley K.C."/>
            <person name="Muzny D.M."/>
            <person name="Ioannidis P."/>
            <person name="Waterhouse R.M."/>
            <person name="Zdobnov E.M."/>
            <person name="James P.J."/>
            <person name="Bagnall N.H."/>
            <person name="Kotze A.C."/>
            <person name="Gibbs R.A."/>
            <person name="Richards S."/>
            <person name="Batterham P."/>
            <person name="Gasser R.B."/>
        </authorList>
    </citation>
    <scope>NUCLEOTIDE SEQUENCE [LARGE SCALE GENOMIC DNA]</scope>
    <source>
        <strain evidence="9 10">LS</strain>
        <tissue evidence="9">Full body</tissue>
    </source>
</reference>
<dbReference type="PANTHER" id="PTHR31394">
    <property type="entry name" value="TRANSMEMBRANE PROTEIN 199"/>
    <property type="match status" value="1"/>
</dbReference>
<evidence type="ECO:0000256" key="6">
    <source>
        <dbReference type="SAM" id="Coils"/>
    </source>
</evidence>
<dbReference type="EMBL" id="JRES01001133">
    <property type="protein sequence ID" value="KNC25252.1"/>
    <property type="molecule type" value="Genomic_DNA"/>
</dbReference>
<dbReference type="AlphaFoldDB" id="A0A0L0BYX4"/>
<feature type="transmembrane region" description="Helical" evidence="8">
    <location>
        <begin position="201"/>
        <end position="226"/>
    </location>
</feature>
<dbReference type="Proteomes" id="UP000037069">
    <property type="component" value="Unassembled WGS sequence"/>
</dbReference>
<comment type="subcellular location">
    <subcellularLocation>
        <location evidence="1">Endoplasmic reticulum membrane</location>
        <topology evidence="1">Multi-pass membrane protein</topology>
    </subcellularLocation>
</comment>
<evidence type="ECO:0000256" key="5">
    <source>
        <dbReference type="ARBA" id="ARBA00023136"/>
    </source>
</evidence>
<evidence type="ECO:0000256" key="2">
    <source>
        <dbReference type="ARBA" id="ARBA00022692"/>
    </source>
</evidence>
<dbReference type="OMA" id="RAEQHNR"/>
<name>A0A0L0BYX4_LUCCU</name>
<dbReference type="InterPro" id="IPR021013">
    <property type="entry name" value="ATPase_Vma12"/>
</dbReference>
<evidence type="ECO:0000313" key="9">
    <source>
        <dbReference type="EMBL" id="KNC25252.1"/>
    </source>
</evidence>
<evidence type="ECO:0000256" key="4">
    <source>
        <dbReference type="ARBA" id="ARBA00022989"/>
    </source>
</evidence>
<feature type="transmembrane region" description="Helical" evidence="8">
    <location>
        <begin position="232"/>
        <end position="254"/>
    </location>
</feature>
<evidence type="ECO:0000256" key="7">
    <source>
        <dbReference type="SAM" id="MobiDB-lite"/>
    </source>
</evidence>
<keyword evidence="10" id="KW-1185">Reference proteome</keyword>
<feature type="region of interest" description="Disordered" evidence="7">
    <location>
        <begin position="80"/>
        <end position="102"/>
    </location>
</feature>
<dbReference type="GO" id="GO:0070072">
    <property type="term" value="P:vacuolar proton-transporting V-type ATPase complex assembly"/>
    <property type="evidence" value="ECO:0007669"/>
    <property type="project" value="InterPro"/>
</dbReference>
<proteinExistence type="predicted"/>
<dbReference type="GO" id="GO:0005789">
    <property type="term" value="C:endoplasmic reticulum membrane"/>
    <property type="evidence" value="ECO:0007669"/>
    <property type="project" value="UniProtKB-SubCell"/>
</dbReference>
<feature type="coiled-coil region" evidence="6">
    <location>
        <begin position="145"/>
        <end position="172"/>
    </location>
</feature>
<evidence type="ECO:0008006" key="11">
    <source>
        <dbReference type="Google" id="ProtNLM"/>
    </source>
</evidence>
<evidence type="ECO:0000256" key="8">
    <source>
        <dbReference type="SAM" id="Phobius"/>
    </source>
</evidence>
<dbReference type="PANTHER" id="PTHR31394:SF1">
    <property type="entry name" value="TRANSMEMBRANE PROTEIN 199"/>
    <property type="match status" value="1"/>
</dbReference>
<keyword evidence="3" id="KW-0256">Endoplasmic reticulum</keyword>
<keyword evidence="5 8" id="KW-0472">Membrane</keyword>
<evidence type="ECO:0000256" key="1">
    <source>
        <dbReference type="ARBA" id="ARBA00004477"/>
    </source>
</evidence>
<evidence type="ECO:0000313" key="10">
    <source>
        <dbReference type="Proteomes" id="UP000037069"/>
    </source>
</evidence>
<keyword evidence="2 8" id="KW-0812">Transmembrane</keyword>
<gene>
    <name evidence="9" type="ORF">FF38_09609</name>
</gene>
<comment type="caution">
    <text evidence="9">The sequence shown here is derived from an EMBL/GenBank/DDBJ whole genome shotgun (WGS) entry which is preliminary data.</text>
</comment>
<keyword evidence="6" id="KW-0175">Coiled coil</keyword>
<dbReference type="OrthoDB" id="19981at2759"/>
<dbReference type="STRING" id="7375.A0A0L0BYX4"/>
<protein>
    <recommendedName>
        <fullName evidence="11">Transmembrane protein 199</fullName>
    </recommendedName>
</protein>
<organism evidence="9 10">
    <name type="scientific">Lucilia cuprina</name>
    <name type="common">Green bottle fly</name>
    <name type="synonym">Australian sheep blowfly</name>
    <dbReference type="NCBI Taxonomy" id="7375"/>
    <lineage>
        <taxon>Eukaryota</taxon>
        <taxon>Metazoa</taxon>
        <taxon>Ecdysozoa</taxon>
        <taxon>Arthropoda</taxon>
        <taxon>Hexapoda</taxon>
        <taxon>Insecta</taxon>
        <taxon>Pterygota</taxon>
        <taxon>Neoptera</taxon>
        <taxon>Endopterygota</taxon>
        <taxon>Diptera</taxon>
        <taxon>Brachycera</taxon>
        <taxon>Muscomorpha</taxon>
        <taxon>Oestroidea</taxon>
        <taxon>Calliphoridae</taxon>
        <taxon>Luciliinae</taxon>
        <taxon>Lucilia</taxon>
    </lineage>
</organism>
<evidence type="ECO:0000256" key="3">
    <source>
        <dbReference type="ARBA" id="ARBA00022824"/>
    </source>
</evidence>
<feature type="compositionally biased region" description="Basic and acidic residues" evidence="7">
    <location>
        <begin position="80"/>
        <end position="93"/>
    </location>
</feature>
<sequence length="284" mass="32706">MDSITTIKDSRIKVKASQYLIDLLEQNKTHLNELPENIRKFLQKQSIQLSSNVEILKENNTQKNPVINVKLLRELLKENISDKSPKTKQDKTTNKSKTTKPNEVLHLHLSDLRWLSNFLSTLRKEQGLDIYLNDVLETCQLELPQNEIIKRNPELEARCQRLREEQQNLEYRKMTKNVDAVLKHYPEDTVAYQIKAINSQIIAVLQFIFSVAAGFAFGFLGINLIIGNMEFGLRLLLGIMCALIIALAEIYFLAKKLNEYDNTVDTVNKAMKKTLPTNKKIHAD</sequence>
<keyword evidence="4 8" id="KW-1133">Transmembrane helix</keyword>
<dbReference type="Pfam" id="PF11712">
    <property type="entry name" value="Vma12"/>
    <property type="match status" value="1"/>
</dbReference>